<gene>
    <name evidence="1" type="ORF">V2H41_02170</name>
</gene>
<sequence>MNWGFKILAGIIVFIAGMMTMVVIAHQQTNEMVDEEYYLKELQYQEVINAKNNLAQLADTVQIKDSLNMIYIQLPHQSFEAGAIGTITFMRPADKSKDISIPVMVDKNGIQIINKEQLSPGMYIVTINWHCREIPYYKEMRFVINN</sequence>
<accession>A0ABU7RDJ9</accession>
<dbReference type="EMBL" id="JAZGLY010000001">
    <property type="protein sequence ID" value="MEE6186071.1"/>
    <property type="molecule type" value="Genomic_DNA"/>
</dbReference>
<dbReference type="Pfam" id="PF05751">
    <property type="entry name" value="FixH"/>
    <property type="match status" value="1"/>
</dbReference>
<reference evidence="1 2" key="1">
    <citation type="submission" date="2024-01" db="EMBL/GenBank/DDBJ databases">
        <title>Niabella digestum sp. nov., isolated from waste digestion system.</title>
        <authorList>
            <person name="Zhang L."/>
        </authorList>
    </citation>
    <scope>NUCLEOTIDE SEQUENCE [LARGE SCALE GENOMIC DNA]</scope>
    <source>
        <strain evidence="1 2">A18</strain>
    </source>
</reference>
<protein>
    <submittedName>
        <fullName evidence="1">FixH family protein</fullName>
    </submittedName>
</protein>
<evidence type="ECO:0000313" key="1">
    <source>
        <dbReference type="EMBL" id="MEE6186071.1"/>
    </source>
</evidence>
<evidence type="ECO:0000313" key="2">
    <source>
        <dbReference type="Proteomes" id="UP001357452"/>
    </source>
</evidence>
<keyword evidence="2" id="KW-1185">Reference proteome</keyword>
<organism evidence="1 2">
    <name type="scientific">Niabella digestorum</name>
    <dbReference type="NCBI Taxonomy" id="3117701"/>
    <lineage>
        <taxon>Bacteria</taxon>
        <taxon>Pseudomonadati</taxon>
        <taxon>Bacteroidota</taxon>
        <taxon>Chitinophagia</taxon>
        <taxon>Chitinophagales</taxon>
        <taxon>Chitinophagaceae</taxon>
        <taxon>Niabella</taxon>
    </lineage>
</organism>
<name>A0ABU7RDJ9_9BACT</name>
<dbReference type="InterPro" id="IPR008620">
    <property type="entry name" value="FixH"/>
</dbReference>
<comment type="caution">
    <text evidence="1">The sequence shown here is derived from an EMBL/GenBank/DDBJ whole genome shotgun (WGS) entry which is preliminary data.</text>
</comment>
<proteinExistence type="predicted"/>
<dbReference type="RefSeq" id="WP_330973476.1">
    <property type="nucleotide sequence ID" value="NZ_JAZGLY010000001.1"/>
</dbReference>
<dbReference type="Proteomes" id="UP001357452">
    <property type="component" value="Unassembled WGS sequence"/>
</dbReference>